<comment type="cofactor">
    <cofactor evidence="1">
        <name>Mg(2+)</name>
        <dbReference type="ChEBI" id="CHEBI:18420"/>
    </cofactor>
</comment>
<protein>
    <submittedName>
        <fullName evidence="7">1-deoxy-D-xylulose-5-phosphate synthase</fullName>
    </submittedName>
</protein>
<feature type="domain" description="Transketolase C-terminal" evidence="6">
    <location>
        <begin position="53"/>
        <end position="177"/>
    </location>
</feature>
<organism evidence="7 8">
    <name type="scientific">Methylorubrum aminovorans</name>
    <dbReference type="NCBI Taxonomy" id="269069"/>
    <lineage>
        <taxon>Bacteria</taxon>
        <taxon>Pseudomonadati</taxon>
        <taxon>Pseudomonadota</taxon>
        <taxon>Alphaproteobacteria</taxon>
        <taxon>Hyphomicrobiales</taxon>
        <taxon>Methylobacteriaceae</taxon>
        <taxon>Methylorubrum</taxon>
    </lineage>
</organism>
<evidence type="ECO:0000256" key="4">
    <source>
        <dbReference type="ARBA" id="ARBA00022842"/>
    </source>
</evidence>
<proteinExistence type="predicted"/>
<keyword evidence="8" id="KW-1185">Reference proteome</keyword>
<keyword evidence="5" id="KW-0786">Thiamine pyrophosphate</keyword>
<sequence length="201" mass="21298">MTVMAAADEAELVHMVATCHAHDSGPIALRYPRGEGVGVELPEKGEPLAIGRGRVVRRPEGARVALLSLGTRLSEALKAADALEAEGVAATVADARFAKPLDAELIVDLAMLHEVLVTVEEGSVGGFGAMVLHLLSERGVLDAGRVRVRTLTLPDLYQDHDKPEKMYAEAGLDAEGILKAVRAALPEQAVQREGSVVSLKR</sequence>
<dbReference type="Proteomes" id="UP001055039">
    <property type="component" value="Unassembled WGS sequence"/>
</dbReference>
<comment type="caution">
    <text evidence="7">The sequence shown here is derived from an EMBL/GenBank/DDBJ whole genome shotgun (WGS) entry which is preliminary data.</text>
</comment>
<dbReference type="InterPro" id="IPR029061">
    <property type="entry name" value="THDP-binding"/>
</dbReference>
<evidence type="ECO:0000259" key="6">
    <source>
        <dbReference type="Pfam" id="PF02780"/>
    </source>
</evidence>
<comment type="subunit">
    <text evidence="2">Homodimer.</text>
</comment>
<evidence type="ECO:0000256" key="2">
    <source>
        <dbReference type="ARBA" id="ARBA00011738"/>
    </source>
</evidence>
<reference evidence="7" key="2">
    <citation type="submission" date="2021-08" db="EMBL/GenBank/DDBJ databases">
        <authorList>
            <person name="Tani A."/>
            <person name="Ola A."/>
            <person name="Ogura Y."/>
            <person name="Katsura K."/>
            <person name="Hayashi T."/>
        </authorList>
    </citation>
    <scope>NUCLEOTIDE SEQUENCE</scope>
    <source>
        <strain evidence="7">NBRC 15686</strain>
    </source>
</reference>
<dbReference type="SUPFAM" id="SSF52518">
    <property type="entry name" value="Thiamin diphosphate-binding fold (THDP-binding)"/>
    <property type="match status" value="1"/>
</dbReference>
<dbReference type="InterPro" id="IPR033248">
    <property type="entry name" value="Transketolase_C"/>
</dbReference>
<dbReference type="InterPro" id="IPR005477">
    <property type="entry name" value="Dxylulose-5-P_synthase"/>
</dbReference>
<evidence type="ECO:0000256" key="1">
    <source>
        <dbReference type="ARBA" id="ARBA00001946"/>
    </source>
</evidence>
<evidence type="ECO:0000313" key="7">
    <source>
        <dbReference type="EMBL" id="GJE67220.1"/>
    </source>
</evidence>
<keyword evidence="3" id="KW-0808">Transferase</keyword>
<gene>
    <name evidence="7" type="primary">dxs_2</name>
    <name evidence="7" type="ORF">LNAOJCKE_4448</name>
</gene>
<dbReference type="EMBL" id="BPRC01000023">
    <property type="protein sequence ID" value="GJE67220.1"/>
    <property type="molecule type" value="Genomic_DNA"/>
</dbReference>
<evidence type="ECO:0000313" key="8">
    <source>
        <dbReference type="Proteomes" id="UP001055039"/>
    </source>
</evidence>
<evidence type="ECO:0000256" key="5">
    <source>
        <dbReference type="ARBA" id="ARBA00023052"/>
    </source>
</evidence>
<dbReference type="Gene3D" id="3.40.50.920">
    <property type="match status" value="1"/>
</dbReference>
<accession>A0ABQ4UN71</accession>
<dbReference type="InterPro" id="IPR009014">
    <property type="entry name" value="Transketo_C/PFOR_II"/>
</dbReference>
<dbReference type="PANTHER" id="PTHR43322:SF5">
    <property type="entry name" value="1-DEOXY-D-XYLULOSE-5-PHOSPHATE SYNTHASE, CHLOROPLASTIC"/>
    <property type="match status" value="1"/>
</dbReference>
<dbReference type="Pfam" id="PF02780">
    <property type="entry name" value="Transketolase_C"/>
    <property type="match status" value="1"/>
</dbReference>
<reference evidence="7" key="1">
    <citation type="journal article" date="2021" name="Front. Microbiol.">
        <title>Comprehensive Comparative Genomics and Phenotyping of Methylobacterium Species.</title>
        <authorList>
            <person name="Alessa O."/>
            <person name="Ogura Y."/>
            <person name="Fujitani Y."/>
            <person name="Takami H."/>
            <person name="Hayashi T."/>
            <person name="Sahin N."/>
            <person name="Tani A."/>
        </authorList>
    </citation>
    <scope>NUCLEOTIDE SEQUENCE</scope>
    <source>
        <strain evidence="7">NBRC 15686</strain>
    </source>
</reference>
<dbReference type="PANTHER" id="PTHR43322">
    <property type="entry name" value="1-D-DEOXYXYLULOSE 5-PHOSPHATE SYNTHASE-RELATED"/>
    <property type="match status" value="1"/>
</dbReference>
<evidence type="ECO:0000256" key="3">
    <source>
        <dbReference type="ARBA" id="ARBA00022679"/>
    </source>
</evidence>
<keyword evidence="4" id="KW-0460">Magnesium</keyword>
<dbReference type="SUPFAM" id="SSF52922">
    <property type="entry name" value="TK C-terminal domain-like"/>
    <property type="match status" value="1"/>
</dbReference>
<name>A0ABQ4UN71_9HYPH</name>